<dbReference type="AlphaFoldDB" id="A0A7Y9EJP9"/>
<evidence type="ECO:0000256" key="1">
    <source>
        <dbReference type="SAM" id="MobiDB-lite"/>
    </source>
</evidence>
<keyword evidence="2" id="KW-0804">Transcription</keyword>
<keyword evidence="3" id="KW-1185">Reference proteome</keyword>
<dbReference type="RefSeq" id="WP_179845355.1">
    <property type="nucleotide sequence ID" value="NZ_JACCBA010000001.1"/>
</dbReference>
<gene>
    <name evidence="2" type="ORF">BJY14_004423</name>
</gene>
<accession>A0A7Y9EJP9</accession>
<dbReference type="EMBL" id="JACCBA010000001">
    <property type="protein sequence ID" value="NYD48440.1"/>
    <property type="molecule type" value="Genomic_DNA"/>
</dbReference>
<comment type="caution">
    <text evidence="2">The sequence shown here is derived from an EMBL/GenBank/DDBJ whole genome shotgun (WGS) entry which is preliminary data.</text>
</comment>
<name>A0A7Y9EJP9_9ACTN</name>
<sequence length="331" mass="37292">MGRAEEAGEPPRPDSPPIQHGERPDQATPASTSPQPPLQHAVTGTDADAEDEFEKVQAGVDGGLAVTERQLRALEAEVAAVEFEDQDFFDPETKALTERAQHRAEQQRLVMDMRTEGFRGPITTTWKAETVAYALAVMMSWTRTGQIVKECNARGRPIRLAEYGPGRWSREDRLELVGETVTRALQYFMTKVLAAGRWDPNKGASLNTFFIGACLFQFPNVYDRWAREQHSWDRIGRSERSPEEAEVALTTSATWWEDPTSESALKRDHRRQILEKIANPQTRAAAQMILDDKTIKETAAALEMNEKTLRTRLGRLRTTVSRDDAVQEGDR</sequence>
<organism evidence="2 3">
    <name type="scientific">Actinomadura luteofluorescens</name>
    <dbReference type="NCBI Taxonomy" id="46163"/>
    <lineage>
        <taxon>Bacteria</taxon>
        <taxon>Bacillati</taxon>
        <taxon>Actinomycetota</taxon>
        <taxon>Actinomycetes</taxon>
        <taxon>Streptosporangiales</taxon>
        <taxon>Thermomonosporaceae</taxon>
        <taxon>Actinomadura</taxon>
    </lineage>
</organism>
<feature type="compositionally biased region" description="Basic and acidic residues" evidence="1">
    <location>
        <begin position="1"/>
        <end position="12"/>
    </location>
</feature>
<feature type="region of interest" description="Disordered" evidence="1">
    <location>
        <begin position="1"/>
        <end position="49"/>
    </location>
</feature>
<keyword evidence="2" id="KW-0240">DNA-directed RNA polymerase</keyword>
<reference evidence="2 3" key="1">
    <citation type="submission" date="2020-07" db="EMBL/GenBank/DDBJ databases">
        <title>Sequencing the genomes of 1000 actinobacteria strains.</title>
        <authorList>
            <person name="Klenk H.-P."/>
        </authorList>
    </citation>
    <scope>NUCLEOTIDE SEQUENCE [LARGE SCALE GENOMIC DNA]</scope>
    <source>
        <strain evidence="2 3">DSM 40398</strain>
    </source>
</reference>
<proteinExistence type="predicted"/>
<protein>
    <submittedName>
        <fullName evidence="2">DNA-directed RNA polymerase specialized sigma24 family protein</fullName>
    </submittedName>
</protein>
<evidence type="ECO:0000313" key="2">
    <source>
        <dbReference type="EMBL" id="NYD48440.1"/>
    </source>
</evidence>
<dbReference type="GO" id="GO:0000428">
    <property type="term" value="C:DNA-directed RNA polymerase complex"/>
    <property type="evidence" value="ECO:0007669"/>
    <property type="project" value="UniProtKB-KW"/>
</dbReference>
<dbReference type="Proteomes" id="UP000529783">
    <property type="component" value="Unassembled WGS sequence"/>
</dbReference>
<evidence type="ECO:0000313" key="3">
    <source>
        <dbReference type="Proteomes" id="UP000529783"/>
    </source>
</evidence>